<evidence type="ECO:0000256" key="1">
    <source>
        <dbReference type="SAM" id="Phobius"/>
    </source>
</evidence>
<keyword evidence="1" id="KW-0472">Membrane</keyword>
<keyword evidence="1" id="KW-0812">Transmembrane</keyword>
<feature type="transmembrane region" description="Helical" evidence="1">
    <location>
        <begin position="62"/>
        <end position="87"/>
    </location>
</feature>
<protein>
    <submittedName>
        <fullName evidence="2">Uncharacterized protein</fullName>
    </submittedName>
</protein>
<sequence>MNGIDLTTRALRELDAAPPTGLTVAERERADAMLARILATPVDPSTDAPAPAAPARRRRRQLLAGMGLAGATGVAVPALLLGGGSAFGSWTPTPEPLTDAAADEAAETCRNHSGLPDRGERVVIAEQRGAWTYVLIAGPEAELVCLIADETVDRDEYHADGVFMGSSGEDPPAAPKVAADGIRETESAGSTVPDDELLPWADDDDWFSWVEGYVGSDVTGVTVHTPSGMEIEASVNGGRFAAWWPAGEATWDNPEVGGAWSYTLTLADGTTRDAGSGR</sequence>
<dbReference type="Proteomes" id="UP000530424">
    <property type="component" value="Unassembled WGS sequence"/>
</dbReference>
<dbReference type="EMBL" id="JACCFP010000001">
    <property type="protein sequence ID" value="NYJ00934.1"/>
    <property type="molecule type" value="Genomic_DNA"/>
</dbReference>
<dbReference type="AlphaFoldDB" id="A0A853C0Z4"/>
<comment type="caution">
    <text evidence="2">The sequence shown here is derived from an EMBL/GenBank/DDBJ whole genome shotgun (WGS) entry which is preliminary data.</text>
</comment>
<keyword evidence="1" id="KW-1133">Transmembrane helix</keyword>
<dbReference type="RefSeq" id="WP_179667464.1">
    <property type="nucleotide sequence ID" value="NZ_JACCFP010000001.1"/>
</dbReference>
<keyword evidence="3" id="KW-1185">Reference proteome</keyword>
<evidence type="ECO:0000313" key="3">
    <source>
        <dbReference type="Proteomes" id="UP000530424"/>
    </source>
</evidence>
<gene>
    <name evidence="2" type="ORF">HNR19_001632</name>
</gene>
<proteinExistence type="predicted"/>
<accession>A0A853C0Z4</accession>
<evidence type="ECO:0000313" key="2">
    <source>
        <dbReference type="EMBL" id="NYJ00934.1"/>
    </source>
</evidence>
<name>A0A853C0Z4_9ACTN</name>
<reference evidence="2 3" key="1">
    <citation type="submission" date="2020-07" db="EMBL/GenBank/DDBJ databases">
        <title>Sequencing the genomes of 1000 actinobacteria strains.</title>
        <authorList>
            <person name="Klenk H.-P."/>
        </authorList>
    </citation>
    <scope>NUCLEOTIDE SEQUENCE [LARGE SCALE GENOMIC DNA]</scope>
    <source>
        <strain evidence="2 3">DSM 103833</strain>
    </source>
</reference>
<organism evidence="2 3">
    <name type="scientific">Nocardioides thalensis</name>
    <dbReference type="NCBI Taxonomy" id="1914755"/>
    <lineage>
        <taxon>Bacteria</taxon>
        <taxon>Bacillati</taxon>
        <taxon>Actinomycetota</taxon>
        <taxon>Actinomycetes</taxon>
        <taxon>Propionibacteriales</taxon>
        <taxon>Nocardioidaceae</taxon>
        <taxon>Nocardioides</taxon>
    </lineage>
</organism>